<dbReference type="AlphaFoldDB" id="A0A0D2ZT93"/>
<dbReference type="EnsemblPlants" id="Bo01050s020.1">
    <property type="protein sequence ID" value="Bo01050s020.1"/>
    <property type="gene ID" value="Bo01050s020"/>
</dbReference>
<proteinExistence type="predicted"/>
<keyword evidence="2" id="KW-1185">Reference proteome</keyword>
<sequence length="52" mass="5649">MNRTENKNEAEAAAGDNIVAGNPLICRSSPPEFCSGYHLFKSSFCFVELLIG</sequence>
<reference evidence="1" key="2">
    <citation type="submission" date="2015-06" db="UniProtKB">
        <authorList>
            <consortium name="EnsemblPlants"/>
        </authorList>
    </citation>
    <scope>IDENTIFICATION</scope>
</reference>
<organism evidence="1 2">
    <name type="scientific">Brassica oleracea var. oleracea</name>
    <dbReference type="NCBI Taxonomy" id="109376"/>
    <lineage>
        <taxon>Eukaryota</taxon>
        <taxon>Viridiplantae</taxon>
        <taxon>Streptophyta</taxon>
        <taxon>Embryophyta</taxon>
        <taxon>Tracheophyta</taxon>
        <taxon>Spermatophyta</taxon>
        <taxon>Magnoliopsida</taxon>
        <taxon>eudicotyledons</taxon>
        <taxon>Gunneridae</taxon>
        <taxon>Pentapetalae</taxon>
        <taxon>rosids</taxon>
        <taxon>malvids</taxon>
        <taxon>Brassicales</taxon>
        <taxon>Brassicaceae</taxon>
        <taxon>Brassiceae</taxon>
        <taxon>Brassica</taxon>
    </lineage>
</organism>
<dbReference type="HOGENOM" id="CLU_3090050_0_0_1"/>
<protein>
    <submittedName>
        <fullName evidence="1">Uncharacterized protein</fullName>
    </submittedName>
</protein>
<evidence type="ECO:0000313" key="1">
    <source>
        <dbReference type="EnsemblPlants" id="Bo01050s020.1"/>
    </source>
</evidence>
<accession>A0A0D2ZT93</accession>
<dbReference type="Gramene" id="Bo01050s020.1">
    <property type="protein sequence ID" value="Bo01050s020.1"/>
    <property type="gene ID" value="Bo01050s020"/>
</dbReference>
<name>A0A0D2ZT93_BRAOL</name>
<reference evidence="1" key="1">
    <citation type="journal article" date="2014" name="Genome Biol.">
        <title>Transcriptome and methylome profiling reveals relics of genome dominance in the mesopolyploid Brassica oleracea.</title>
        <authorList>
            <person name="Parkin I.A."/>
            <person name="Koh C."/>
            <person name="Tang H."/>
            <person name="Robinson S.J."/>
            <person name="Kagale S."/>
            <person name="Clarke W.E."/>
            <person name="Town C.D."/>
            <person name="Nixon J."/>
            <person name="Krishnakumar V."/>
            <person name="Bidwell S.L."/>
            <person name="Denoeud F."/>
            <person name="Belcram H."/>
            <person name="Links M.G."/>
            <person name="Just J."/>
            <person name="Clarke C."/>
            <person name="Bender T."/>
            <person name="Huebert T."/>
            <person name="Mason A.S."/>
            <person name="Pires J.C."/>
            <person name="Barker G."/>
            <person name="Moore J."/>
            <person name="Walley P.G."/>
            <person name="Manoli S."/>
            <person name="Batley J."/>
            <person name="Edwards D."/>
            <person name="Nelson M.N."/>
            <person name="Wang X."/>
            <person name="Paterson A.H."/>
            <person name="King G."/>
            <person name="Bancroft I."/>
            <person name="Chalhoub B."/>
            <person name="Sharpe A.G."/>
        </authorList>
    </citation>
    <scope>NUCLEOTIDE SEQUENCE [LARGE SCALE GENOMIC DNA]</scope>
    <source>
        <strain evidence="1">cv. TO1000</strain>
    </source>
</reference>
<dbReference type="Proteomes" id="UP000032141">
    <property type="component" value="Unassembled WGS sequence"/>
</dbReference>
<evidence type="ECO:0000313" key="2">
    <source>
        <dbReference type="Proteomes" id="UP000032141"/>
    </source>
</evidence>